<gene>
    <name evidence="1" type="ORF">GWK47_000640</name>
</gene>
<evidence type="ECO:0000313" key="2">
    <source>
        <dbReference type="Proteomes" id="UP000770661"/>
    </source>
</evidence>
<protein>
    <submittedName>
        <fullName evidence="1">Uncharacterized protein</fullName>
    </submittedName>
</protein>
<dbReference type="AlphaFoldDB" id="A0A8J4YDM3"/>
<dbReference type="EMBL" id="JACEEZ010010558">
    <property type="protein sequence ID" value="KAG0721776.1"/>
    <property type="molecule type" value="Genomic_DNA"/>
</dbReference>
<dbReference type="Proteomes" id="UP000770661">
    <property type="component" value="Unassembled WGS sequence"/>
</dbReference>
<reference evidence="1" key="1">
    <citation type="submission" date="2020-07" db="EMBL/GenBank/DDBJ databases">
        <title>The High-quality genome of the commercially important snow crab, Chionoecetes opilio.</title>
        <authorList>
            <person name="Jeong J.-H."/>
            <person name="Ryu S."/>
        </authorList>
    </citation>
    <scope>NUCLEOTIDE SEQUENCE</scope>
    <source>
        <strain evidence="1">MADBK_172401_WGS</strain>
        <tissue evidence="1">Digestive gland</tissue>
    </source>
</reference>
<keyword evidence="2" id="KW-1185">Reference proteome</keyword>
<evidence type="ECO:0000313" key="1">
    <source>
        <dbReference type="EMBL" id="KAG0721776.1"/>
    </source>
</evidence>
<name>A0A8J4YDM3_CHIOP</name>
<accession>A0A8J4YDM3</accession>
<proteinExistence type="predicted"/>
<sequence>MMRNFLFLHRMRPLPILMIDEVVSTISDASDDAYTILSTARVVEHVDVRTEMQAWKLSSRSIMACLGLTFEVLSGGVTIVSCSLPFRGKRAMMCGYC</sequence>
<organism evidence="1 2">
    <name type="scientific">Chionoecetes opilio</name>
    <name type="common">Atlantic snow crab</name>
    <name type="synonym">Cancer opilio</name>
    <dbReference type="NCBI Taxonomy" id="41210"/>
    <lineage>
        <taxon>Eukaryota</taxon>
        <taxon>Metazoa</taxon>
        <taxon>Ecdysozoa</taxon>
        <taxon>Arthropoda</taxon>
        <taxon>Crustacea</taxon>
        <taxon>Multicrustacea</taxon>
        <taxon>Malacostraca</taxon>
        <taxon>Eumalacostraca</taxon>
        <taxon>Eucarida</taxon>
        <taxon>Decapoda</taxon>
        <taxon>Pleocyemata</taxon>
        <taxon>Brachyura</taxon>
        <taxon>Eubrachyura</taxon>
        <taxon>Majoidea</taxon>
        <taxon>Majidae</taxon>
        <taxon>Chionoecetes</taxon>
    </lineage>
</organism>
<comment type="caution">
    <text evidence="1">The sequence shown here is derived from an EMBL/GenBank/DDBJ whole genome shotgun (WGS) entry which is preliminary data.</text>
</comment>